<evidence type="ECO:0000313" key="6">
    <source>
        <dbReference type="Proteomes" id="UP000002596"/>
    </source>
</evidence>
<dbReference type="EMBL" id="CP000512">
    <property type="protein sequence ID" value="ABM35254.1"/>
    <property type="molecule type" value="Genomic_DNA"/>
</dbReference>
<evidence type="ECO:0000313" key="5">
    <source>
        <dbReference type="EMBL" id="ABM35254.1"/>
    </source>
</evidence>
<sequence>MWILWACRLIRRHCRTATACHRTMHNPSTKALADAPDTGGIGDPLMRQWMALVEASQQGYALFDGDDCLRYANAAFRSALGVGEGDFLPWEELMRKSYRSSTGTVVETSDFEVWLRSARSRRGKLPYRTIETSLNDGRWVLTTETTLPGGWMLCVVTDVSELGIELRDLRQERDKAMKSALSDELTGLSNRRYAMDFLQQKLGPNKAQAMAVAVIDIDHFKAVNDRFGHAGGDLVLRDFAARLAETAGRDDVVARIGGEEFLLVLQGARTVGADSVLRQLGDSLDTASPLPEAPEFRYSCSAGVALARPGETVGEVLRRADEALYQAKRAGRNRVVVTQRAGRPATGVPAQATPPERISGGGSPGRWARCGRTSLPRAAPGRRCRCPRPPRCRPRGRSCRADNPWWCRRRNSAARPRAGHRTASRRCR</sequence>
<evidence type="ECO:0000256" key="3">
    <source>
        <dbReference type="SAM" id="MobiDB-lite"/>
    </source>
</evidence>
<dbReference type="InterPro" id="IPR000160">
    <property type="entry name" value="GGDEF_dom"/>
</dbReference>
<dbReference type="PANTHER" id="PTHR45138:SF9">
    <property type="entry name" value="DIGUANYLATE CYCLASE DGCM-RELATED"/>
    <property type="match status" value="1"/>
</dbReference>
<dbReference type="eggNOG" id="COG3706">
    <property type="taxonomic scope" value="Bacteria"/>
</dbReference>
<dbReference type="InterPro" id="IPR029787">
    <property type="entry name" value="Nucleotide_cyclase"/>
</dbReference>
<dbReference type="Pfam" id="PF00990">
    <property type="entry name" value="GGDEF"/>
    <property type="match status" value="1"/>
</dbReference>
<dbReference type="PANTHER" id="PTHR45138">
    <property type="entry name" value="REGULATORY COMPONENTS OF SENSORY TRANSDUCTION SYSTEM"/>
    <property type="match status" value="1"/>
</dbReference>
<proteinExistence type="predicted"/>
<protein>
    <recommendedName>
        <fullName evidence="1">diguanylate cyclase</fullName>
        <ecNumber evidence="1">2.7.7.65</ecNumber>
    </recommendedName>
</protein>
<dbReference type="SMART" id="SM00267">
    <property type="entry name" value="GGDEF"/>
    <property type="match status" value="1"/>
</dbReference>
<comment type="catalytic activity">
    <reaction evidence="2">
        <text>2 GTP = 3',3'-c-di-GMP + 2 diphosphate</text>
        <dbReference type="Rhea" id="RHEA:24898"/>
        <dbReference type="ChEBI" id="CHEBI:33019"/>
        <dbReference type="ChEBI" id="CHEBI:37565"/>
        <dbReference type="ChEBI" id="CHEBI:58805"/>
        <dbReference type="EC" id="2.7.7.65"/>
    </reaction>
</comment>
<organism evidence="5 6">
    <name type="scientific">Paracidovorax citrulli (strain AAC00-1)</name>
    <name type="common">Acidovorax citrulli</name>
    <dbReference type="NCBI Taxonomy" id="397945"/>
    <lineage>
        <taxon>Bacteria</taxon>
        <taxon>Pseudomonadati</taxon>
        <taxon>Pseudomonadota</taxon>
        <taxon>Betaproteobacteria</taxon>
        <taxon>Burkholderiales</taxon>
        <taxon>Comamonadaceae</taxon>
        <taxon>Paracidovorax</taxon>
    </lineage>
</organism>
<dbReference type="AlphaFoldDB" id="A1TWB6"/>
<dbReference type="FunFam" id="3.30.70.270:FF:000001">
    <property type="entry name" value="Diguanylate cyclase domain protein"/>
    <property type="match status" value="1"/>
</dbReference>
<feature type="domain" description="GGDEF" evidence="4">
    <location>
        <begin position="208"/>
        <end position="340"/>
    </location>
</feature>
<dbReference type="KEGG" id="aav:Aave_4720"/>
<name>A1TWB6_PARC0</name>
<dbReference type="HOGENOM" id="CLU_000445_11_4_4"/>
<evidence type="ECO:0000256" key="1">
    <source>
        <dbReference type="ARBA" id="ARBA00012528"/>
    </source>
</evidence>
<evidence type="ECO:0000259" key="4">
    <source>
        <dbReference type="PROSITE" id="PS50887"/>
    </source>
</evidence>
<dbReference type="Gene3D" id="3.30.70.270">
    <property type="match status" value="1"/>
</dbReference>
<dbReference type="InterPro" id="IPR050469">
    <property type="entry name" value="Diguanylate_Cyclase"/>
</dbReference>
<accession>A1TWB6</accession>
<dbReference type="InterPro" id="IPR000014">
    <property type="entry name" value="PAS"/>
</dbReference>
<gene>
    <name evidence="5" type="ordered locus">Aave_4720</name>
</gene>
<evidence type="ECO:0000256" key="2">
    <source>
        <dbReference type="ARBA" id="ARBA00034247"/>
    </source>
</evidence>
<dbReference type="NCBIfam" id="TIGR00254">
    <property type="entry name" value="GGDEF"/>
    <property type="match status" value="1"/>
</dbReference>
<dbReference type="CDD" id="cd01949">
    <property type="entry name" value="GGDEF"/>
    <property type="match status" value="1"/>
</dbReference>
<reference evidence="5" key="1">
    <citation type="submission" date="2006-12" db="EMBL/GenBank/DDBJ databases">
        <title>Complete sequence of Acidovorax avenae subsp. citrulli AAC00-1.</title>
        <authorList>
            <consortium name="US DOE Joint Genome Institute"/>
            <person name="Copeland A."/>
            <person name="Lucas S."/>
            <person name="Lapidus A."/>
            <person name="Barry K."/>
            <person name="Detter J.C."/>
            <person name="Glavina del Rio T."/>
            <person name="Dalin E."/>
            <person name="Tice H."/>
            <person name="Pitluck S."/>
            <person name="Kiss H."/>
            <person name="Brettin T."/>
            <person name="Bruce D."/>
            <person name="Han C."/>
            <person name="Tapia R."/>
            <person name="Gilna P."/>
            <person name="Schmutz J."/>
            <person name="Larimer F."/>
            <person name="Land M."/>
            <person name="Hauser L."/>
            <person name="Kyrpides N."/>
            <person name="Kim E."/>
            <person name="Stahl D."/>
            <person name="Richardson P."/>
        </authorList>
    </citation>
    <scope>NUCLEOTIDE SEQUENCE</scope>
    <source>
        <strain evidence="5">AAC00-1</strain>
    </source>
</reference>
<dbReference type="SUPFAM" id="SSF55073">
    <property type="entry name" value="Nucleotide cyclase"/>
    <property type="match status" value="1"/>
</dbReference>
<dbReference type="PROSITE" id="PS50887">
    <property type="entry name" value="GGDEF"/>
    <property type="match status" value="1"/>
</dbReference>
<dbReference type="EC" id="2.7.7.65" evidence="1"/>
<dbReference type="InterPro" id="IPR043128">
    <property type="entry name" value="Rev_trsase/Diguanyl_cyclase"/>
</dbReference>
<dbReference type="STRING" id="397945.Aave_4720"/>
<dbReference type="Proteomes" id="UP000002596">
    <property type="component" value="Chromosome"/>
</dbReference>
<dbReference type="Pfam" id="PF13188">
    <property type="entry name" value="PAS_8"/>
    <property type="match status" value="1"/>
</dbReference>
<dbReference type="GO" id="GO:0052621">
    <property type="term" value="F:diguanylate cyclase activity"/>
    <property type="evidence" value="ECO:0007669"/>
    <property type="project" value="UniProtKB-EC"/>
</dbReference>
<feature type="region of interest" description="Disordered" evidence="3">
    <location>
        <begin position="340"/>
        <end position="366"/>
    </location>
</feature>